<dbReference type="AlphaFoldDB" id="A0A4Y7RGQ2"/>
<feature type="domain" description="HepT-like" evidence="1">
    <location>
        <begin position="45"/>
        <end position="150"/>
    </location>
</feature>
<sequence>MNKEYLTLASRVREEINELKQIVDRTQAGWERVKRTGDEFYLDSVALNLHSFYTALERIFELVSANVDQTRPKGENWHQELLRQMATEIELIRPSVISRETRNYLDEYRGFRHIVRNIYSFQLSSAKMAPLVNKLPKVFNRLKKEIDEFSCFLEAKGDVK</sequence>
<dbReference type="Pfam" id="PF20797">
    <property type="entry name" value="HepT-like_2"/>
    <property type="match status" value="1"/>
</dbReference>
<name>A0A4Y7RGQ2_9FIRM</name>
<comment type="caution">
    <text evidence="2">The sequence shown here is derived from an EMBL/GenBank/DDBJ whole genome shotgun (WGS) entry which is preliminary data.</text>
</comment>
<organism evidence="2 3">
    <name type="scientific">Pelotomaculum schinkii</name>
    <dbReference type="NCBI Taxonomy" id="78350"/>
    <lineage>
        <taxon>Bacteria</taxon>
        <taxon>Bacillati</taxon>
        <taxon>Bacillota</taxon>
        <taxon>Clostridia</taxon>
        <taxon>Eubacteriales</taxon>
        <taxon>Desulfotomaculaceae</taxon>
        <taxon>Pelotomaculum</taxon>
    </lineage>
</organism>
<evidence type="ECO:0000313" key="2">
    <source>
        <dbReference type="EMBL" id="TEB08188.1"/>
    </source>
</evidence>
<reference evidence="2 3" key="1">
    <citation type="journal article" date="2018" name="Environ. Microbiol.">
        <title>Novel energy conservation strategies and behaviour of Pelotomaculum schinkii driving syntrophic propionate catabolism.</title>
        <authorList>
            <person name="Hidalgo-Ahumada C.A.P."/>
            <person name="Nobu M.K."/>
            <person name="Narihiro T."/>
            <person name="Tamaki H."/>
            <person name="Liu W.T."/>
            <person name="Kamagata Y."/>
            <person name="Stams A.J.M."/>
            <person name="Imachi H."/>
            <person name="Sousa D.Z."/>
        </authorList>
    </citation>
    <scope>NUCLEOTIDE SEQUENCE [LARGE SCALE GENOMIC DNA]</scope>
    <source>
        <strain evidence="2 3">HH</strain>
    </source>
</reference>
<proteinExistence type="predicted"/>
<protein>
    <recommendedName>
        <fullName evidence="1">HepT-like domain-containing protein</fullName>
    </recommendedName>
</protein>
<dbReference type="Proteomes" id="UP000298324">
    <property type="component" value="Unassembled WGS sequence"/>
</dbReference>
<gene>
    <name evidence="2" type="ORF">Psch_01743</name>
</gene>
<keyword evidence="3" id="KW-1185">Reference proteome</keyword>
<evidence type="ECO:0000259" key="1">
    <source>
        <dbReference type="Pfam" id="PF20797"/>
    </source>
</evidence>
<dbReference type="InterPro" id="IPR048769">
    <property type="entry name" value="HepT-like_dom"/>
</dbReference>
<dbReference type="EMBL" id="QFGA01000001">
    <property type="protein sequence ID" value="TEB08188.1"/>
    <property type="molecule type" value="Genomic_DNA"/>
</dbReference>
<evidence type="ECO:0000313" key="3">
    <source>
        <dbReference type="Proteomes" id="UP000298324"/>
    </source>
</evidence>
<dbReference type="RefSeq" id="WP_134219362.1">
    <property type="nucleotide sequence ID" value="NZ_QFGA01000001.1"/>
</dbReference>
<accession>A0A4Y7RGQ2</accession>